<comment type="caution">
    <text evidence="2">The sequence shown here is derived from an EMBL/GenBank/DDBJ whole genome shotgun (WGS) entry which is preliminary data.</text>
</comment>
<name>A0A2P5B8L3_TREOI</name>
<feature type="transmembrane region" description="Helical" evidence="1">
    <location>
        <begin position="36"/>
        <end position="60"/>
    </location>
</feature>
<proteinExistence type="predicted"/>
<protein>
    <submittedName>
        <fullName evidence="2">Uncharacterized protein</fullName>
    </submittedName>
</protein>
<evidence type="ECO:0000256" key="1">
    <source>
        <dbReference type="SAM" id="Phobius"/>
    </source>
</evidence>
<feature type="transmembrane region" description="Helical" evidence="1">
    <location>
        <begin position="98"/>
        <end position="122"/>
    </location>
</feature>
<dbReference type="EMBL" id="JXTC01000580">
    <property type="protein sequence ID" value="PON45086.1"/>
    <property type="molecule type" value="Genomic_DNA"/>
</dbReference>
<reference evidence="3" key="1">
    <citation type="submission" date="2016-06" db="EMBL/GenBank/DDBJ databases">
        <title>Parallel loss of symbiosis genes in relatives of nitrogen-fixing non-legume Parasponia.</title>
        <authorList>
            <person name="Van Velzen R."/>
            <person name="Holmer R."/>
            <person name="Bu F."/>
            <person name="Rutten L."/>
            <person name="Van Zeijl A."/>
            <person name="Liu W."/>
            <person name="Santuari L."/>
            <person name="Cao Q."/>
            <person name="Sharma T."/>
            <person name="Shen D."/>
            <person name="Roswanjaya Y."/>
            <person name="Wardhani T."/>
            <person name="Kalhor M.S."/>
            <person name="Jansen J."/>
            <person name="Van den Hoogen J."/>
            <person name="Gungor B."/>
            <person name="Hartog M."/>
            <person name="Hontelez J."/>
            <person name="Verver J."/>
            <person name="Yang W.-C."/>
            <person name="Schijlen E."/>
            <person name="Repin R."/>
            <person name="Schilthuizen M."/>
            <person name="Schranz E."/>
            <person name="Heidstra R."/>
            <person name="Miyata K."/>
            <person name="Fedorova E."/>
            <person name="Kohlen W."/>
            <person name="Bisseling T."/>
            <person name="Smit S."/>
            <person name="Geurts R."/>
        </authorList>
    </citation>
    <scope>NUCLEOTIDE SEQUENCE [LARGE SCALE GENOMIC DNA]</scope>
    <source>
        <strain evidence="3">cv. RG33-2</strain>
    </source>
</reference>
<gene>
    <name evidence="2" type="ORF">TorRG33x02_329490</name>
</gene>
<keyword evidence="1" id="KW-1133">Transmembrane helix</keyword>
<dbReference type="Proteomes" id="UP000237000">
    <property type="component" value="Unassembled WGS sequence"/>
</dbReference>
<organism evidence="2 3">
    <name type="scientific">Trema orientale</name>
    <name type="common">Charcoal tree</name>
    <name type="synonym">Celtis orientalis</name>
    <dbReference type="NCBI Taxonomy" id="63057"/>
    <lineage>
        <taxon>Eukaryota</taxon>
        <taxon>Viridiplantae</taxon>
        <taxon>Streptophyta</taxon>
        <taxon>Embryophyta</taxon>
        <taxon>Tracheophyta</taxon>
        <taxon>Spermatophyta</taxon>
        <taxon>Magnoliopsida</taxon>
        <taxon>eudicotyledons</taxon>
        <taxon>Gunneridae</taxon>
        <taxon>Pentapetalae</taxon>
        <taxon>rosids</taxon>
        <taxon>fabids</taxon>
        <taxon>Rosales</taxon>
        <taxon>Cannabaceae</taxon>
        <taxon>Trema</taxon>
    </lineage>
</organism>
<feature type="transmembrane region" description="Helical" evidence="1">
    <location>
        <begin position="72"/>
        <end position="92"/>
    </location>
</feature>
<accession>A0A2P5B8L3</accession>
<dbReference type="AlphaFoldDB" id="A0A2P5B8L3"/>
<keyword evidence="1" id="KW-0812">Transmembrane</keyword>
<evidence type="ECO:0000313" key="2">
    <source>
        <dbReference type="EMBL" id="PON45086.1"/>
    </source>
</evidence>
<keyword evidence="3" id="KW-1185">Reference proteome</keyword>
<keyword evidence="1" id="KW-0472">Membrane</keyword>
<evidence type="ECO:0000313" key="3">
    <source>
        <dbReference type="Proteomes" id="UP000237000"/>
    </source>
</evidence>
<dbReference type="InParanoid" id="A0A2P5B8L3"/>
<sequence>VSALGVVLVSLVTQFSCFLACSCSHPHLNPFVVVRNITVVGFKASAVFGLFWFILLFLALGHFVKFQDILRGLLYSLAGWSTLLSKASTYVFVVGTLRILACYVFVFEAGFVGISYLVTVFLDEAF</sequence>
<feature type="non-terminal residue" evidence="2">
    <location>
        <position position="1"/>
    </location>
</feature>